<comment type="caution">
    <text evidence="8">Lacks conserved residue(s) required for the propagation of feature annotation.</text>
</comment>
<feature type="binding site" evidence="8">
    <location>
        <begin position="263"/>
        <end position="264"/>
    </location>
    <ligand>
        <name>ATP</name>
        <dbReference type="ChEBI" id="CHEBI:30616"/>
    </ligand>
</feature>
<feature type="binding site" evidence="8">
    <location>
        <position position="99"/>
    </location>
    <ligand>
        <name>substrate</name>
    </ligand>
</feature>
<dbReference type="Gene3D" id="3.40.50.800">
    <property type="entry name" value="Anticodon-binding domain"/>
    <property type="match status" value="1"/>
</dbReference>
<reference evidence="10 11" key="1">
    <citation type="journal article" date="2016" name="Nat. Commun.">
        <title>Thousands of microbial genomes shed light on interconnected biogeochemical processes in an aquifer system.</title>
        <authorList>
            <person name="Anantharaman K."/>
            <person name="Brown C.T."/>
            <person name="Hug L.A."/>
            <person name="Sharon I."/>
            <person name="Castelle C.J."/>
            <person name="Probst A.J."/>
            <person name="Thomas B.C."/>
            <person name="Singh A."/>
            <person name="Wilkins M.J."/>
            <person name="Karaoz U."/>
            <person name="Brodie E.L."/>
            <person name="Williams K.H."/>
            <person name="Hubbard S.S."/>
            <person name="Banfield J.F."/>
        </authorList>
    </citation>
    <scope>NUCLEOTIDE SEQUENCE [LARGE SCALE GENOMIC DNA]</scope>
</reference>
<feature type="binding site" evidence="8">
    <location>
        <position position="147"/>
    </location>
    <ligand>
        <name>substrate</name>
    </ligand>
</feature>
<dbReference type="GO" id="GO:0004820">
    <property type="term" value="F:glycine-tRNA ligase activity"/>
    <property type="evidence" value="ECO:0007669"/>
    <property type="project" value="UniProtKB-UniRule"/>
</dbReference>
<evidence type="ECO:0000256" key="2">
    <source>
        <dbReference type="ARBA" id="ARBA00022490"/>
    </source>
</evidence>
<evidence type="ECO:0000313" key="10">
    <source>
        <dbReference type="EMBL" id="OGY33646.1"/>
    </source>
</evidence>
<dbReference type="InterPro" id="IPR002314">
    <property type="entry name" value="aa-tRNA-synt_IIb"/>
</dbReference>
<dbReference type="PANTHER" id="PTHR10745">
    <property type="entry name" value="GLYCYL-TRNA SYNTHETASE/DNA POLYMERASE SUBUNIT GAMMA-2"/>
    <property type="match status" value="1"/>
</dbReference>
<dbReference type="NCBIfam" id="NF003211">
    <property type="entry name" value="PRK04173.1"/>
    <property type="match status" value="1"/>
</dbReference>
<dbReference type="Pfam" id="PF00587">
    <property type="entry name" value="tRNA-synt_2b"/>
    <property type="match status" value="1"/>
</dbReference>
<dbReference type="InterPro" id="IPR045864">
    <property type="entry name" value="aa-tRNA-synth_II/BPL/LPL"/>
</dbReference>
<dbReference type="SUPFAM" id="SSF52954">
    <property type="entry name" value="Class II aaRS ABD-related"/>
    <property type="match status" value="1"/>
</dbReference>
<dbReference type="PROSITE" id="PS50862">
    <property type="entry name" value="AA_TRNA_LIGASE_II"/>
    <property type="match status" value="1"/>
</dbReference>
<dbReference type="InterPro" id="IPR004154">
    <property type="entry name" value="Anticodon-bd"/>
</dbReference>
<protein>
    <recommendedName>
        <fullName evidence="8">Glycine--tRNA ligase</fullName>
        <ecNumber evidence="8">6.1.1.14</ecNumber>
    </recommendedName>
    <alternativeName>
        <fullName evidence="8">Glycyl-tRNA synthetase</fullName>
        <shortName evidence="8">GlyRS</shortName>
    </alternativeName>
</protein>
<dbReference type="CDD" id="cd00858">
    <property type="entry name" value="GlyRS_anticodon"/>
    <property type="match status" value="1"/>
</dbReference>
<dbReference type="GO" id="GO:0004081">
    <property type="term" value="F:bis(5'-nucleosyl)-tetraphosphatase (asymmetrical) activity"/>
    <property type="evidence" value="ECO:0007669"/>
    <property type="project" value="UniProtKB-ARBA"/>
</dbReference>
<evidence type="ECO:0000256" key="1">
    <source>
        <dbReference type="ARBA" id="ARBA00008226"/>
    </source>
</evidence>
<dbReference type="FunFam" id="3.40.50.800:FF:000002">
    <property type="entry name" value="Glycine--tRNA ligase"/>
    <property type="match status" value="1"/>
</dbReference>
<dbReference type="PANTHER" id="PTHR10745:SF8">
    <property type="entry name" value="DNA POLYMERASE SUBUNIT GAMMA-2, MITOCHONDRIAL"/>
    <property type="match status" value="1"/>
</dbReference>
<comment type="function">
    <text evidence="8">Catalyzes the attachment of glycine to tRNA(Gly).</text>
</comment>
<dbReference type="InterPro" id="IPR036621">
    <property type="entry name" value="Anticodon-bd_dom_sf"/>
</dbReference>
<evidence type="ECO:0000256" key="4">
    <source>
        <dbReference type="ARBA" id="ARBA00022741"/>
    </source>
</evidence>
<evidence type="ECO:0000313" key="11">
    <source>
        <dbReference type="Proteomes" id="UP000177528"/>
    </source>
</evidence>
<gene>
    <name evidence="8" type="primary">glyQS</name>
    <name evidence="10" type="ORF">A3D99_03815</name>
</gene>
<keyword evidence="6 8" id="KW-0648">Protein biosynthesis</keyword>
<proteinExistence type="inferred from homology"/>
<organism evidence="10 11">
    <name type="scientific">Candidatus Andersenbacteria bacterium RIFCSPHIGHO2_12_FULL_45_11</name>
    <dbReference type="NCBI Taxonomy" id="1797281"/>
    <lineage>
        <taxon>Bacteria</taxon>
        <taxon>Candidatus Anderseniibacteriota</taxon>
    </lineage>
</organism>
<dbReference type="InterPro" id="IPR002315">
    <property type="entry name" value="tRNA-synt_gly"/>
</dbReference>
<evidence type="ECO:0000256" key="6">
    <source>
        <dbReference type="ARBA" id="ARBA00022917"/>
    </source>
</evidence>
<keyword evidence="5 8" id="KW-0067">ATP-binding</keyword>
<sequence>MADVSMDTIVNLAKRRGFIFPGSEIYGGLANSWDYGPLGVELKNNIKQAWWKKFVTSRLDMVGIDSALIMNPKVWEASGHIATFSDPLVECKNCHERYRADQIDTSAPCQKCGEKNTFTDPAAFNLMLKTYLGPKEDATAKVYLRPETAQAMFVDFAQVLATSRKRVPFGIAQAGKMFRNEITPGNFIFRQREFDVMELEYFVHPSQWEQHFTTWLATMHEWISECGIQTEKTHDLEVSEEDRAHYSSRTVDIEFDYPFGRKELYGLAYRSDFDLKNHSEHSGKELTYTDPSTNEKYTPHVIEPTFGLDRTVLAVLVSAYDEEVGKDGETRVVLRLKPHLAPIKAAILPLMKKEELVAVARPLAEQLAAQFPVEYDETQSIGKRYRRQDEIGTPYCITVDYDSLEDKAVTVRDRDTMVQERISIEKLPEYLRGKIG</sequence>
<dbReference type="GO" id="GO:0070062">
    <property type="term" value="C:extracellular exosome"/>
    <property type="evidence" value="ECO:0007669"/>
    <property type="project" value="UniProtKB-ARBA"/>
</dbReference>
<dbReference type="AlphaFoldDB" id="A0A1G1X0V8"/>
<dbReference type="InterPro" id="IPR033731">
    <property type="entry name" value="GlyRS-like_core"/>
</dbReference>
<keyword evidence="7 8" id="KW-0030">Aminoacyl-tRNA synthetase</keyword>
<keyword evidence="2 8" id="KW-0963">Cytoplasm</keyword>
<dbReference type="HAMAP" id="MF_00253_B">
    <property type="entry name" value="Gly_tRNA_synth_B"/>
    <property type="match status" value="1"/>
</dbReference>
<dbReference type="SUPFAM" id="SSF55681">
    <property type="entry name" value="Class II aaRS and biotin synthetases"/>
    <property type="match status" value="1"/>
</dbReference>
<dbReference type="Gene3D" id="3.30.930.10">
    <property type="entry name" value="Bira Bifunctional Protein, Domain 2"/>
    <property type="match status" value="1"/>
</dbReference>
<dbReference type="InterPro" id="IPR006195">
    <property type="entry name" value="aa-tRNA-synth_II"/>
</dbReference>
<comment type="catalytic activity">
    <reaction evidence="8">
        <text>tRNA(Gly) + glycine + ATP = glycyl-tRNA(Gly) + AMP + diphosphate</text>
        <dbReference type="Rhea" id="RHEA:16013"/>
        <dbReference type="Rhea" id="RHEA-COMP:9664"/>
        <dbReference type="Rhea" id="RHEA-COMP:9683"/>
        <dbReference type="ChEBI" id="CHEBI:30616"/>
        <dbReference type="ChEBI" id="CHEBI:33019"/>
        <dbReference type="ChEBI" id="CHEBI:57305"/>
        <dbReference type="ChEBI" id="CHEBI:78442"/>
        <dbReference type="ChEBI" id="CHEBI:78522"/>
        <dbReference type="ChEBI" id="CHEBI:456215"/>
        <dbReference type="EC" id="6.1.1.14"/>
    </reaction>
</comment>
<dbReference type="InterPro" id="IPR027031">
    <property type="entry name" value="Gly-tRNA_synthase/POLG2"/>
</dbReference>
<dbReference type="GO" id="GO:0005524">
    <property type="term" value="F:ATP binding"/>
    <property type="evidence" value="ECO:0007669"/>
    <property type="project" value="UniProtKB-UniRule"/>
</dbReference>
<comment type="subcellular location">
    <subcellularLocation>
        <location evidence="8">Cytoplasm</location>
    </subcellularLocation>
</comment>
<feature type="binding site" evidence="8">
    <location>
        <begin position="179"/>
        <end position="181"/>
    </location>
    <ligand>
        <name>ATP</name>
        <dbReference type="ChEBI" id="CHEBI:30616"/>
    </ligand>
</feature>
<feature type="binding site" evidence="8">
    <location>
        <begin position="303"/>
        <end position="307"/>
    </location>
    <ligand>
        <name>substrate</name>
    </ligand>
</feature>
<comment type="subunit">
    <text evidence="8">Homodimer.</text>
</comment>
<dbReference type="PRINTS" id="PR01043">
    <property type="entry name" value="TRNASYNTHGLY"/>
</dbReference>
<name>A0A1G1X0V8_9BACT</name>
<dbReference type="GO" id="GO:0006426">
    <property type="term" value="P:glycyl-tRNA aminoacylation"/>
    <property type="evidence" value="ECO:0007669"/>
    <property type="project" value="UniProtKB-UniRule"/>
</dbReference>
<comment type="caution">
    <text evidence="10">The sequence shown here is derived from an EMBL/GenBank/DDBJ whole genome shotgun (WGS) entry which is preliminary data.</text>
</comment>
<dbReference type="EMBL" id="MHHR01000028">
    <property type="protein sequence ID" value="OGY33646.1"/>
    <property type="molecule type" value="Genomic_DNA"/>
</dbReference>
<dbReference type="GO" id="GO:0005737">
    <property type="term" value="C:cytoplasm"/>
    <property type="evidence" value="ECO:0007669"/>
    <property type="project" value="UniProtKB-SubCell"/>
</dbReference>
<dbReference type="GO" id="GO:1990742">
    <property type="term" value="C:microvesicle"/>
    <property type="evidence" value="ECO:0007669"/>
    <property type="project" value="UniProtKB-ARBA"/>
</dbReference>
<dbReference type="Proteomes" id="UP000177528">
    <property type="component" value="Unassembled WGS sequence"/>
</dbReference>
<accession>A0A1G1X0V8</accession>
<evidence type="ECO:0000256" key="5">
    <source>
        <dbReference type="ARBA" id="ARBA00022840"/>
    </source>
</evidence>
<keyword evidence="4 8" id="KW-0547">Nucleotide-binding</keyword>
<evidence type="ECO:0000256" key="8">
    <source>
        <dbReference type="HAMAP-Rule" id="MF_00253"/>
    </source>
</evidence>
<dbReference type="InterPro" id="IPR022961">
    <property type="entry name" value="Gly_tRNA_ligase_bac"/>
</dbReference>
<dbReference type="Pfam" id="PF03129">
    <property type="entry name" value="HGTP_anticodon"/>
    <property type="match status" value="1"/>
</dbReference>
<dbReference type="NCBIfam" id="TIGR00389">
    <property type="entry name" value="glyS_dimeric"/>
    <property type="match status" value="1"/>
</dbReference>
<evidence type="ECO:0000256" key="3">
    <source>
        <dbReference type="ARBA" id="ARBA00022598"/>
    </source>
</evidence>
<dbReference type="GO" id="GO:0015966">
    <property type="term" value="P:diadenosine tetraphosphate biosynthetic process"/>
    <property type="evidence" value="ECO:0007669"/>
    <property type="project" value="UniProtKB-ARBA"/>
</dbReference>
<dbReference type="CDD" id="cd00774">
    <property type="entry name" value="GlyRS-like_core"/>
    <property type="match status" value="1"/>
</dbReference>
<evidence type="ECO:0000259" key="9">
    <source>
        <dbReference type="PROSITE" id="PS50862"/>
    </source>
</evidence>
<comment type="similarity">
    <text evidence="1 8">Belongs to the class-II aminoacyl-tRNA synthetase family.</text>
</comment>
<keyword evidence="3 8" id="KW-0436">Ligase</keyword>
<feature type="binding site" evidence="8">
    <location>
        <begin position="189"/>
        <end position="194"/>
    </location>
    <ligand>
        <name>ATP</name>
        <dbReference type="ChEBI" id="CHEBI:30616"/>
    </ligand>
</feature>
<feature type="binding site" evidence="8">
    <location>
        <begin position="307"/>
        <end position="310"/>
    </location>
    <ligand>
        <name>ATP</name>
        <dbReference type="ChEBI" id="CHEBI:30616"/>
    </ligand>
</feature>
<feature type="domain" description="Aminoacyl-transfer RNA synthetases class-II family profile" evidence="9">
    <location>
        <begin position="7"/>
        <end position="338"/>
    </location>
</feature>
<evidence type="ECO:0000256" key="7">
    <source>
        <dbReference type="ARBA" id="ARBA00023146"/>
    </source>
</evidence>
<dbReference type="EC" id="6.1.1.14" evidence="8"/>